<evidence type="ECO:0000256" key="4">
    <source>
        <dbReference type="ARBA" id="ARBA00012513"/>
    </source>
</evidence>
<feature type="region of interest" description="Disordered" evidence="15">
    <location>
        <begin position="969"/>
        <end position="1003"/>
    </location>
</feature>
<keyword evidence="6" id="KW-0723">Serine/threonine-protein kinase</keyword>
<feature type="compositionally biased region" description="Basic residues" evidence="15">
    <location>
        <begin position="248"/>
        <end position="262"/>
    </location>
</feature>
<evidence type="ECO:0000256" key="5">
    <source>
        <dbReference type="ARBA" id="ARBA00022490"/>
    </source>
</evidence>
<dbReference type="InterPro" id="IPR011009">
    <property type="entry name" value="Kinase-like_dom_sf"/>
</dbReference>
<keyword evidence="8" id="KW-0808">Transferase</keyword>
<dbReference type="PROSITE" id="PS51285">
    <property type="entry name" value="AGC_KINASE_CTER"/>
    <property type="match status" value="1"/>
</dbReference>
<organism evidence="19 20">
    <name type="scientific">Heterodera trifolii</name>
    <dbReference type="NCBI Taxonomy" id="157864"/>
    <lineage>
        <taxon>Eukaryota</taxon>
        <taxon>Metazoa</taxon>
        <taxon>Ecdysozoa</taxon>
        <taxon>Nematoda</taxon>
        <taxon>Chromadorea</taxon>
        <taxon>Rhabditida</taxon>
        <taxon>Tylenchina</taxon>
        <taxon>Tylenchomorpha</taxon>
        <taxon>Tylenchoidea</taxon>
        <taxon>Heteroderidae</taxon>
        <taxon>Heteroderinae</taxon>
        <taxon>Heterodera</taxon>
    </lineage>
</organism>
<dbReference type="GO" id="GO:0005737">
    <property type="term" value="C:cytoplasm"/>
    <property type="evidence" value="ECO:0007669"/>
    <property type="project" value="UniProtKB-SubCell"/>
</dbReference>
<dbReference type="PANTHER" id="PTHR24356:SF414">
    <property type="entry name" value="NON-SPECIFIC SERINE_THREONINE PROTEIN KINASE"/>
    <property type="match status" value="1"/>
</dbReference>
<dbReference type="PANTHER" id="PTHR24356">
    <property type="entry name" value="SERINE/THREONINE-PROTEIN KINASE"/>
    <property type="match status" value="1"/>
</dbReference>
<dbReference type="SMART" id="SM00220">
    <property type="entry name" value="S_TKc"/>
    <property type="match status" value="1"/>
</dbReference>
<dbReference type="GO" id="GO:0005524">
    <property type="term" value="F:ATP binding"/>
    <property type="evidence" value="ECO:0007669"/>
    <property type="project" value="UniProtKB-KW"/>
</dbReference>
<feature type="domain" description="PDZ" evidence="17">
    <location>
        <begin position="2030"/>
        <end position="2119"/>
    </location>
</feature>
<keyword evidence="5" id="KW-0963">Cytoplasm</keyword>
<proteinExistence type="inferred from homology"/>
<feature type="region of interest" description="Disordered" evidence="15">
    <location>
        <begin position="409"/>
        <end position="500"/>
    </location>
</feature>
<dbReference type="InterPro" id="IPR036034">
    <property type="entry name" value="PDZ_sf"/>
</dbReference>
<dbReference type="InterPro" id="IPR041489">
    <property type="entry name" value="PDZ_6"/>
</dbReference>
<protein>
    <recommendedName>
        <fullName evidence="4">non-specific serine/threonine protein kinase</fullName>
        <ecNumber evidence="4">2.7.11.1</ecNumber>
    </recommendedName>
</protein>
<dbReference type="EC" id="2.7.11.1" evidence="4"/>
<feature type="domain" description="Protein kinase" evidence="16">
    <location>
        <begin position="1263"/>
        <end position="1538"/>
    </location>
</feature>
<dbReference type="InterPro" id="IPR001478">
    <property type="entry name" value="PDZ"/>
</dbReference>
<evidence type="ECO:0000313" key="19">
    <source>
        <dbReference type="EMBL" id="KAL3115973.1"/>
    </source>
</evidence>
<evidence type="ECO:0000256" key="8">
    <source>
        <dbReference type="ARBA" id="ARBA00022679"/>
    </source>
</evidence>
<feature type="compositionally biased region" description="Low complexity" evidence="15">
    <location>
        <begin position="1062"/>
        <end position="1071"/>
    </location>
</feature>
<dbReference type="Gene3D" id="2.30.42.10">
    <property type="match status" value="1"/>
</dbReference>
<dbReference type="PROSITE" id="PS50106">
    <property type="entry name" value="PDZ"/>
    <property type="match status" value="1"/>
</dbReference>
<dbReference type="InterPro" id="IPR008271">
    <property type="entry name" value="Ser/Thr_kinase_AS"/>
</dbReference>
<evidence type="ECO:0000256" key="3">
    <source>
        <dbReference type="ARBA" id="ARBA00009903"/>
    </source>
</evidence>
<dbReference type="Gene3D" id="1.20.1480.20">
    <property type="entry name" value="MAST3 pre-PK domain-like"/>
    <property type="match status" value="1"/>
</dbReference>
<dbReference type="CDD" id="cd05609">
    <property type="entry name" value="STKc_MAST"/>
    <property type="match status" value="1"/>
</dbReference>
<evidence type="ECO:0000256" key="10">
    <source>
        <dbReference type="ARBA" id="ARBA00022777"/>
    </source>
</evidence>
<dbReference type="GO" id="GO:0004674">
    <property type="term" value="F:protein serine/threonine kinase activity"/>
    <property type="evidence" value="ECO:0007669"/>
    <property type="project" value="UniProtKB-KW"/>
</dbReference>
<feature type="region of interest" description="Disordered" evidence="15">
    <location>
        <begin position="183"/>
        <end position="268"/>
    </location>
</feature>
<evidence type="ECO:0000256" key="13">
    <source>
        <dbReference type="ARBA" id="ARBA00047899"/>
    </source>
</evidence>
<comment type="caution">
    <text evidence="19">The sequence shown here is derived from an EMBL/GenBank/DDBJ whole genome shotgun (WGS) entry which is preliminary data.</text>
</comment>
<evidence type="ECO:0000256" key="15">
    <source>
        <dbReference type="SAM" id="MobiDB-lite"/>
    </source>
</evidence>
<feature type="compositionally biased region" description="Low complexity" evidence="15">
    <location>
        <begin position="1892"/>
        <end position="1912"/>
    </location>
</feature>
<dbReference type="SMART" id="SM00228">
    <property type="entry name" value="PDZ"/>
    <property type="match status" value="1"/>
</dbReference>
<comment type="similarity">
    <text evidence="3">Belongs to the protein kinase superfamily. AGC Ser/Thr protein kinase family.</text>
</comment>
<keyword evidence="12" id="KW-0460">Magnesium</keyword>
<evidence type="ECO:0000256" key="11">
    <source>
        <dbReference type="ARBA" id="ARBA00022840"/>
    </source>
</evidence>
<dbReference type="InterPro" id="IPR000719">
    <property type="entry name" value="Prot_kinase_dom"/>
</dbReference>
<dbReference type="PROSITE" id="PS00108">
    <property type="entry name" value="PROTEIN_KINASE_ST"/>
    <property type="match status" value="1"/>
</dbReference>
<feature type="compositionally biased region" description="Polar residues" evidence="15">
    <location>
        <begin position="295"/>
        <end position="315"/>
    </location>
</feature>
<dbReference type="Pfam" id="PF08926">
    <property type="entry name" value="DUF1908"/>
    <property type="match status" value="2"/>
</dbReference>
<dbReference type="PROSITE" id="PS50011">
    <property type="entry name" value="PROTEIN_KINASE_DOM"/>
    <property type="match status" value="1"/>
</dbReference>
<dbReference type="Proteomes" id="UP001620626">
    <property type="component" value="Unassembled WGS sequence"/>
</dbReference>
<evidence type="ECO:0000313" key="20">
    <source>
        <dbReference type="Proteomes" id="UP001620626"/>
    </source>
</evidence>
<dbReference type="Pfam" id="PF00069">
    <property type="entry name" value="Pkinase"/>
    <property type="match status" value="1"/>
</dbReference>
<feature type="region of interest" description="Disordered" evidence="15">
    <location>
        <begin position="295"/>
        <end position="317"/>
    </location>
</feature>
<dbReference type="Pfam" id="PF17820">
    <property type="entry name" value="PDZ_6"/>
    <property type="match status" value="1"/>
</dbReference>
<dbReference type="SUPFAM" id="SSF50156">
    <property type="entry name" value="PDZ domain-like"/>
    <property type="match status" value="1"/>
</dbReference>
<feature type="region of interest" description="Disordered" evidence="15">
    <location>
        <begin position="784"/>
        <end position="813"/>
    </location>
</feature>
<comment type="subcellular location">
    <subcellularLocation>
        <location evidence="2">Cytoplasm</location>
    </subcellularLocation>
</comment>
<feature type="region of interest" description="Disordered" evidence="15">
    <location>
        <begin position="1891"/>
        <end position="1912"/>
    </location>
</feature>
<feature type="compositionally biased region" description="Polar residues" evidence="15">
    <location>
        <begin position="1656"/>
        <end position="1693"/>
    </location>
</feature>
<dbReference type="InterPro" id="IPR000961">
    <property type="entry name" value="AGC-kinase_C"/>
</dbReference>
<dbReference type="FunFam" id="1.10.510.10:FF:000012">
    <property type="entry name" value="microtubule-associated serine/threonine-protein kinase 2 isoform X1"/>
    <property type="match status" value="1"/>
</dbReference>
<feature type="compositionally biased region" description="Gly residues" evidence="15">
    <location>
        <begin position="236"/>
        <end position="246"/>
    </location>
</feature>
<reference evidence="19 20" key="1">
    <citation type="submission" date="2024-10" db="EMBL/GenBank/DDBJ databases">
        <authorList>
            <person name="Kim D."/>
        </authorList>
    </citation>
    <scope>NUCLEOTIDE SEQUENCE [LARGE SCALE GENOMIC DNA]</scope>
    <source>
        <strain evidence="19">BH-2024</strain>
    </source>
</reference>
<keyword evidence="9" id="KW-0547">Nucleotide-binding</keyword>
<dbReference type="InterPro" id="IPR050236">
    <property type="entry name" value="Ser_Thr_kinase_AGC"/>
</dbReference>
<dbReference type="FunFam" id="1.20.1480.20:FF:000001">
    <property type="entry name" value="microtubule-associated serine/threonine-protein kinase 4 isoform X1"/>
    <property type="match status" value="1"/>
</dbReference>
<feature type="region of interest" description="Disordered" evidence="15">
    <location>
        <begin position="1"/>
        <end position="73"/>
    </location>
</feature>
<dbReference type="InterPro" id="IPR015022">
    <property type="entry name" value="MAST_pre-PK_dom"/>
</dbReference>
<sequence length="2207" mass="237548">MRKPSLKCADVPSPTQSRASADGTYGHPSTLRQLPPAPPTQMRRKSLLKCSLAPPSTSVPPAAIAAPPQQSQSPRMRRFAERLAVIQISLDPPSPPEFALQSPPDDPPPSFHPFWMSPAYESYFRPIEDSLLLQVPKVNDCEDAPDPFRQCSPPPRRCSFASTLSESSSISLNTSYQSLLFSPSGIDQTPHLAQRGPYGHSRRRSRSSTHCSEGEADTPPLPTNEAEFVYGMTRNSGGGDAAGGGSVCRHRMGSQSRPRRSHSTVSTPCELVTASPTVLLSPVLLSRPIRSQSAAHSSVNVFQRSASSATNNPSDSESEMGTAICCCSRSCVANSRLSQCVSRPSSSPLATPPPTLLCTSPIPLLSGGSRAVSRSGSFSRHLLQHQHPLSSQPHSPFSSGNHGKALPIGRCHSFSRYGHNTNPSIDGQRRQTTHHPQRHTHRALAHPSTSGILSRNDSLESNASGGDLLPNSRRISGTALCSSPPVHFPRQSSAHNAHPLLTNRPSTAAALLQRSHSDALDPSLSRHSSAGSAGGGRGNGAAAHGGVSLLGLSGRMTTVSRMATAGAADPLPSRRPSVSLRDLQQNELLNSSLDSSGSFPSHHPSHQHNSSTHFAHSHHRLRHSSTFLPSAAALHSSHPQSANFQLFQQLTLFNSSTSSSNLMRLRLCPLGHSDPQIYTHTQCHSVFGYGQSPGRQSAASGGRRSFLSSSPQTNKIRKGSALALCGASGVVSPKTHLLANSIANSTGGHGKNEGVRKSPVQMRLHRSSFSSVGTAPNAHVLNHHQQQNHGHPTDSHHSHGASSSARPSISAGCSSGVVRQPIAMRALPFGHHHVENRRWSLASLPSSSGYVTPGTNSAFSSQYSSQENLAGLVGDLRIANRFDSNESYGYCLGDDFGGLMRPRSRSLTSPLRMFDVPGIDAPVMSLVYKERFPKAKQQLESRLLQFLQQNAPLSGFSSQLLQPTIASSTPLRATSPQPGQPPGAISDNSSVCRPQSPLPVRPLSPLVTESATAIGDAVIRSSAHFSSQGLLSPQQQQPFVEEAERIEGGERDGRQSSLAKHSSSVCSPSSTTVLTTTDQNILRLISDGATRFLHHQLCEIASDCLQKSKDGMLSCAYFCNMSVRLDETLAEAEVKIGPDSYNYLTRLVKQLLMIVSRAARLLECLEFDPDEFYQLLEEAEGAVRVQLGAGSARVPDLPQYIVSKLGLNKNIQLMEDDQTAMDLGEEAEAISDKRMTEIMGTNELTKKRAAEVLAQGVPKEEDFETVRLISNGAYGAVYLVKHRRSRQRYALKKMKKQTLLMRNQIEQVYAERDILTFTDNPFVVCFYGSFETKQHLCMLMEYVEGGDCASLLKSAGTLPIELARLYVAETVLAIEYLHSCGIVHRDLKPDNLLITSMGHIKLTDFGLSKIGLMNRTTLVSEGYLLQDDTQQFKDNQLCGTPEYIAPEVILRQGYGKPVDWWALGVILYEFLVGIVPFMGDTPEALFANIINEEVEYPEGEEALDSDAESLIHLLLEKNPLDRLGTVGGAPQVSAHPFFAPLDFDTILRQKAEFVPQLENDEDTSYFDSRSDRYNHDANESAEDDDAAAVPMFWSFSTASPRHSIVGLELPAGGMAMLQAAHAAAIERSGQPHQQQDRIVDDERVENRRRLLSCATTASSGIGSGPNSAFGPLSSTLSTRGGNCSDSQDSSQESAVGRRATAAASEFACDVMPSAVILRRRFSNQRHHTNVSSTSSSAGTTIGTTAGGGVGSSTDDSSSLDIATMHLEQPRRSQGQLPRLAISPCGTTFNSPAGGAIMTHQRESGGASGGEFLSPVNEQRHITAGGGSGGMKRMEKRPSAVVHELITDVVRVSSSYGQSLARQSRSSSCRVSNMSPGAAPSLKLQIPAVGLHNQQNSSSNSPQQPSSAAASASVSSSSQATTYYHSYTANNAKTMAGTLTTDRICVPNCPSGQISPSCNSVSSTSSFDSQNAQKHLSTETAMRKQQETNCTGAPSAHPSSPCSSSLLPPPVSSLSVPLHHRSSISGGGSRPIVIRKGPQGFGFSIRSVRVYLSEMSEYYSIEHIVAAVREGSPAWEAGLRTNDLITRVHTQSVHNMTHPEMMRRLLSCGNELTVHVVPLSGTSIKEGEPRRNIGKPLRKKPRRPPTAQQKNKQQSRKGSALLRRLSGKRTVGDIVPGTSSQKQMFIPRSVSSQEGRAQLFNSSTSKLE</sequence>
<comment type="catalytic activity">
    <reaction evidence="14">
        <text>L-seryl-[protein] + ATP = O-phospho-L-seryl-[protein] + ADP + H(+)</text>
        <dbReference type="Rhea" id="RHEA:17989"/>
        <dbReference type="Rhea" id="RHEA-COMP:9863"/>
        <dbReference type="Rhea" id="RHEA-COMP:11604"/>
        <dbReference type="ChEBI" id="CHEBI:15378"/>
        <dbReference type="ChEBI" id="CHEBI:29999"/>
        <dbReference type="ChEBI" id="CHEBI:30616"/>
        <dbReference type="ChEBI" id="CHEBI:83421"/>
        <dbReference type="ChEBI" id="CHEBI:456216"/>
        <dbReference type="EC" id="2.7.11.1"/>
    </reaction>
</comment>
<keyword evidence="11" id="KW-0067">ATP-binding</keyword>
<gene>
    <name evidence="19" type="ORF">niasHT_007273</name>
</gene>
<evidence type="ECO:0000256" key="12">
    <source>
        <dbReference type="ARBA" id="ARBA00022842"/>
    </source>
</evidence>
<comment type="catalytic activity">
    <reaction evidence="13">
        <text>L-threonyl-[protein] + ATP = O-phospho-L-threonyl-[protein] + ADP + H(+)</text>
        <dbReference type="Rhea" id="RHEA:46608"/>
        <dbReference type="Rhea" id="RHEA-COMP:11060"/>
        <dbReference type="Rhea" id="RHEA-COMP:11605"/>
        <dbReference type="ChEBI" id="CHEBI:15378"/>
        <dbReference type="ChEBI" id="CHEBI:30013"/>
        <dbReference type="ChEBI" id="CHEBI:30616"/>
        <dbReference type="ChEBI" id="CHEBI:61977"/>
        <dbReference type="ChEBI" id="CHEBI:456216"/>
        <dbReference type="EC" id="2.7.11.1"/>
    </reaction>
</comment>
<feature type="compositionally biased region" description="Polar residues" evidence="15">
    <location>
        <begin position="1969"/>
        <end position="1979"/>
    </location>
</feature>
<feature type="compositionally biased region" description="Basic residues" evidence="15">
    <location>
        <begin position="2131"/>
        <end position="2142"/>
    </location>
</feature>
<keyword evidence="20" id="KW-1185">Reference proteome</keyword>
<feature type="compositionally biased region" description="Low complexity" evidence="15">
    <location>
        <begin position="595"/>
        <end position="613"/>
    </location>
</feature>
<evidence type="ECO:0000259" key="16">
    <source>
        <dbReference type="PROSITE" id="PS50011"/>
    </source>
</evidence>
<dbReference type="Gene3D" id="3.30.200.20">
    <property type="entry name" value="Phosphorylase Kinase, domain 1"/>
    <property type="match status" value="1"/>
</dbReference>
<evidence type="ECO:0000259" key="17">
    <source>
        <dbReference type="PROSITE" id="PS50106"/>
    </source>
</evidence>
<feature type="compositionally biased region" description="Low complexity" evidence="15">
    <location>
        <begin position="800"/>
        <end position="813"/>
    </location>
</feature>
<keyword evidence="7" id="KW-0597">Phosphoprotein</keyword>
<dbReference type="Gene3D" id="1.10.510.10">
    <property type="entry name" value="Transferase(Phosphotransferase) domain 1"/>
    <property type="match status" value="1"/>
</dbReference>
<accession>A0ABD2LL66</accession>
<feature type="region of interest" description="Disordered" evidence="15">
    <location>
        <begin position="591"/>
        <end position="622"/>
    </location>
</feature>
<evidence type="ECO:0000256" key="9">
    <source>
        <dbReference type="ARBA" id="ARBA00022741"/>
    </source>
</evidence>
<dbReference type="FunFam" id="3.30.200.20:FF:000012">
    <property type="entry name" value="microtubule-associated serine/threonine-protein kinase 2 isoform X1"/>
    <property type="match status" value="1"/>
</dbReference>
<dbReference type="SUPFAM" id="SSF140482">
    <property type="entry name" value="MAST3 pre-PK domain-like"/>
    <property type="match status" value="1"/>
</dbReference>
<feature type="compositionally biased region" description="Low complexity" evidence="15">
    <location>
        <begin position="1959"/>
        <end position="1968"/>
    </location>
</feature>
<feature type="region of interest" description="Disordered" evidence="15">
    <location>
        <begin position="1959"/>
        <end position="2007"/>
    </location>
</feature>
<feature type="region of interest" description="Disordered" evidence="15">
    <location>
        <begin position="2120"/>
        <end position="2207"/>
    </location>
</feature>
<feature type="region of interest" description="Disordered" evidence="15">
    <location>
        <begin position="1046"/>
        <end position="1071"/>
    </location>
</feature>
<evidence type="ECO:0000256" key="1">
    <source>
        <dbReference type="ARBA" id="ARBA00001946"/>
    </source>
</evidence>
<evidence type="ECO:0000256" key="14">
    <source>
        <dbReference type="ARBA" id="ARBA00048679"/>
    </source>
</evidence>
<dbReference type="InterPro" id="IPR023142">
    <property type="entry name" value="MAST_pre-PK_dom_sf"/>
</dbReference>
<evidence type="ECO:0000256" key="6">
    <source>
        <dbReference type="ARBA" id="ARBA00022527"/>
    </source>
</evidence>
<comment type="cofactor">
    <cofactor evidence="1">
        <name>Mg(2+)</name>
        <dbReference type="ChEBI" id="CHEBI:18420"/>
    </cofactor>
</comment>
<evidence type="ECO:0000259" key="18">
    <source>
        <dbReference type="PROSITE" id="PS51285"/>
    </source>
</evidence>
<feature type="domain" description="AGC-kinase C-terminal" evidence="18">
    <location>
        <begin position="1539"/>
        <end position="1607"/>
    </location>
</feature>
<feature type="compositionally biased region" description="Low complexity" evidence="15">
    <location>
        <begin position="51"/>
        <end position="73"/>
    </location>
</feature>
<evidence type="ECO:0000256" key="2">
    <source>
        <dbReference type="ARBA" id="ARBA00004496"/>
    </source>
</evidence>
<feature type="compositionally biased region" description="Polar residues" evidence="15">
    <location>
        <begin position="2176"/>
        <end position="2207"/>
    </location>
</feature>
<dbReference type="EMBL" id="JBICBT010000362">
    <property type="protein sequence ID" value="KAL3115973.1"/>
    <property type="molecule type" value="Genomic_DNA"/>
</dbReference>
<name>A0ABD2LL66_9BILA</name>
<feature type="compositionally biased region" description="Polar residues" evidence="15">
    <location>
        <begin position="447"/>
        <end position="464"/>
    </location>
</feature>
<dbReference type="SUPFAM" id="SSF56112">
    <property type="entry name" value="Protein kinase-like (PK-like)"/>
    <property type="match status" value="1"/>
</dbReference>
<feature type="compositionally biased region" description="Basic residues" evidence="15">
    <location>
        <begin position="431"/>
        <end position="444"/>
    </location>
</feature>
<feature type="region of interest" description="Disordered" evidence="15">
    <location>
        <begin position="1656"/>
        <end position="1697"/>
    </location>
</feature>
<dbReference type="InterPro" id="IPR037711">
    <property type="entry name" value="MAST"/>
</dbReference>
<feature type="region of interest" description="Disordered" evidence="15">
    <location>
        <begin position="692"/>
        <end position="713"/>
    </location>
</feature>
<evidence type="ECO:0000256" key="7">
    <source>
        <dbReference type="ARBA" id="ARBA00022553"/>
    </source>
</evidence>
<feature type="region of interest" description="Disordered" evidence="15">
    <location>
        <begin position="518"/>
        <end position="540"/>
    </location>
</feature>
<keyword evidence="10" id="KW-0418">Kinase</keyword>
<feature type="compositionally biased region" description="Low complexity" evidence="15">
    <location>
        <begin position="1992"/>
        <end position="2007"/>
    </location>
</feature>